<dbReference type="Proteomes" id="UP000072443">
    <property type="component" value="Unassembled WGS sequence"/>
</dbReference>
<dbReference type="Proteomes" id="UP000092966">
    <property type="component" value="Chromosome"/>
</dbReference>
<reference evidence="1 4" key="1">
    <citation type="submission" date="2015-07" db="EMBL/GenBank/DDBJ databases">
        <title>Comparative genome sequencing reveals within-host evolution of Neisseria meningitidis during.</title>
        <authorList>
            <person name="Klughammer J."/>
            <person name="Dittrich M."/>
            <person name="Mueller T."/>
            <person name="Blom J."/>
            <person name="Goesmann A."/>
            <person name="Vogel U."/>
            <person name="Frosch M."/>
            <person name="Bock C."/>
            <person name="Schoen C."/>
        </authorList>
    </citation>
    <scope>NUCLEOTIDE SEQUENCE [LARGE SCALE GENOMIC DNA]</scope>
    <source>
        <strain evidence="1 4">DE8555</strain>
    </source>
</reference>
<evidence type="ECO:0000313" key="3">
    <source>
        <dbReference type="Proteomes" id="UP000072443"/>
    </source>
</evidence>
<protein>
    <submittedName>
        <fullName evidence="2">Polyprotein</fullName>
    </submittedName>
    <submittedName>
        <fullName evidence="1">Tail protein I</fullName>
    </submittedName>
</protein>
<reference evidence="2 3" key="2">
    <citation type="submission" date="2016-02" db="EMBL/GenBank/DDBJ databases">
        <authorList>
            <consortium name="Pathogen Informatics"/>
        </authorList>
    </citation>
    <scope>NUCLEOTIDE SEQUENCE [LARGE SCALE GENOMIC DNA]</scope>
    <source>
        <strain evidence="2 3">2842STDY5881269</strain>
    </source>
</reference>
<evidence type="ECO:0000313" key="1">
    <source>
        <dbReference type="EMBL" id="ANW91899.1"/>
    </source>
</evidence>
<dbReference type="InterPro" id="IPR006521">
    <property type="entry name" value="Tail_protein_I"/>
</dbReference>
<dbReference type="EMBL" id="FEVP01000048">
    <property type="protein sequence ID" value="CWQ18141.1"/>
    <property type="molecule type" value="Genomic_DNA"/>
</dbReference>
<sequence>MMNSTIPSNNSPLQHALAKLTERETAASDTAAVSRQLDPQRCDPGFLPFHAFARSIGEEEGWDFAETDEARRNLIAGFAEIHAHKGTPHAIRQLFRLLQLGEVQIIERANEFTWNGEVLFDGSRTFGGREDDWAKYSIVLTRPVSNRQAAQIRALLAEIAPLRCELVALDYRANPLLWNGEISFDGEYSFGAA</sequence>
<dbReference type="EMBL" id="CP012393">
    <property type="protein sequence ID" value="ANW91899.1"/>
    <property type="molecule type" value="Genomic_DNA"/>
</dbReference>
<dbReference type="AlphaFoldDB" id="A0AAC9CSJ9"/>
<proteinExistence type="predicted"/>
<evidence type="ECO:0000313" key="4">
    <source>
        <dbReference type="Proteomes" id="UP000092966"/>
    </source>
</evidence>
<accession>A0AAC9CSJ9</accession>
<dbReference type="Pfam" id="PF09684">
    <property type="entry name" value="Tail_P2_I"/>
    <property type="match status" value="1"/>
</dbReference>
<organism evidence="1 4">
    <name type="scientific">Neisseria meningitidis</name>
    <dbReference type="NCBI Taxonomy" id="487"/>
    <lineage>
        <taxon>Bacteria</taxon>
        <taxon>Pseudomonadati</taxon>
        <taxon>Pseudomonadota</taxon>
        <taxon>Betaproteobacteria</taxon>
        <taxon>Neisseriales</taxon>
        <taxon>Neisseriaceae</taxon>
        <taxon>Neisseria</taxon>
    </lineage>
</organism>
<evidence type="ECO:0000313" key="2">
    <source>
        <dbReference type="EMBL" id="CWQ18141.1"/>
    </source>
</evidence>
<dbReference type="NCBIfam" id="TIGR01634">
    <property type="entry name" value="tail_P2_I"/>
    <property type="match status" value="1"/>
</dbReference>
<gene>
    <name evidence="1" type="ORF">DE8555_1355</name>
    <name evidence="2" type="ORF">ERS514591_02073</name>
</gene>
<name>A0AAC9CSJ9_NEIME</name>